<reference evidence="3 4" key="1">
    <citation type="submission" date="2018-11" db="EMBL/GenBank/DDBJ databases">
        <title>Rhodococcus spongicola sp. nov. and Rhodococcus xishaensis sp. nov. from marine sponges.</title>
        <authorList>
            <person name="Li L."/>
            <person name="Lin H.W."/>
        </authorList>
    </citation>
    <scope>NUCLEOTIDE SEQUENCE [LARGE SCALE GENOMIC DNA]</scope>
    <source>
        <strain evidence="3 4">LHW51113</strain>
    </source>
</reference>
<keyword evidence="3" id="KW-0808">Transferase</keyword>
<evidence type="ECO:0000313" key="3">
    <source>
        <dbReference type="EMBL" id="RVW01245.1"/>
    </source>
</evidence>
<gene>
    <name evidence="3" type="ORF">EGT50_13475</name>
</gene>
<organism evidence="3 4">
    <name type="scientific">Rhodococcus xishaensis</name>
    <dbReference type="NCBI Taxonomy" id="2487364"/>
    <lineage>
        <taxon>Bacteria</taxon>
        <taxon>Bacillati</taxon>
        <taxon>Actinomycetota</taxon>
        <taxon>Actinomycetes</taxon>
        <taxon>Mycobacteriales</taxon>
        <taxon>Nocardiaceae</taxon>
        <taxon>Rhodococcus</taxon>
    </lineage>
</organism>
<feature type="region of interest" description="Disordered" evidence="1">
    <location>
        <begin position="61"/>
        <end position="83"/>
    </location>
</feature>
<name>A0A3S3DXG2_9NOCA</name>
<proteinExistence type="predicted"/>
<evidence type="ECO:0000259" key="2">
    <source>
        <dbReference type="Pfam" id="PF24551"/>
    </source>
</evidence>
<dbReference type="Proteomes" id="UP000283479">
    <property type="component" value="Unassembled WGS sequence"/>
</dbReference>
<dbReference type="EMBL" id="RKLO01000005">
    <property type="protein sequence ID" value="RVW01245.1"/>
    <property type="molecule type" value="Genomic_DNA"/>
</dbReference>
<protein>
    <submittedName>
        <fullName evidence="3">GNAT family acetyltransferase</fullName>
    </submittedName>
</protein>
<dbReference type="GO" id="GO:0016740">
    <property type="term" value="F:transferase activity"/>
    <property type="evidence" value="ECO:0007669"/>
    <property type="project" value="UniProtKB-KW"/>
</dbReference>
<feature type="domain" description="Histone acetyltransferase Rv0428c-like SH3" evidence="2">
    <location>
        <begin position="8"/>
        <end position="63"/>
    </location>
</feature>
<comment type="caution">
    <text evidence="3">The sequence shown here is derived from an EMBL/GenBank/DDBJ whole genome shotgun (WGS) entry which is preliminary data.</text>
</comment>
<accession>A0A3S3DXG2</accession>
<dbReference type="Pfam" id="PF24551">
    <property type="entry name" value="SH3_Rv0428c"/>
    <property type="match status" value="1"/>
</dbReference>
<sequence>MEPSPGKPTLGSRVVVRYRLPPGATHPLTDVIGTLEQLEPTVVVRSADGRVTEVDRDRVEALKALGPKPMRRSRTGSGECQSS</sequence>
<keyword evidence="4" id="KW-1185">Reference proteome</keyword>
<dbReference type="RefSeq" id="WP_127955138.1">
    <property type="nucleotide sequence ID" value="NZ_RKLO01000005.1"/>
</dbReference>
<dbReference type="InterPro" id="IPR056934">
    <property type="entry name" value="SH3_Rv0428c"/>
</dbReference>
<evidence type="ECO:0000256" key="1">
    <source>
        <dbReference type="SAM" id="MobiDB-lite"/>
    </source>
</evidence>
<evidence type="ECO:0000313" key="4">
    <source>
        <dbReference type="Proteomes" id="UP000283479"/>
    </source>
</evidence>
<dbReference type="OrthoDB" id="9775595at2"/>
<dbReference type="AlphaFoldDB" id="A0A3S3DXG2"/>